<name>A0A9J5YJJ1_SOLCO</name>
<dbReference type="Proteomes" id="UP000824120">
    <property type="component" value="Chromosome 6"/>
</dbReference>
<evidence type="ECO:0000313" key="3">
    <source>
        <dbReference type="Proteomes" id="UP000824120"/>
    </source>
</evidence>
<protein>
    <submittedName>
        <fullName evidence="2">Uncharacterized protein</fullName>
    </submittedName>
</protein>
<evidence type="ECO:0000313" key="2">
    <source>
        <dbReference type="EMBL" id="KAG5599943.1"/>
    </source>
</evidence>
<feature type="compositionally biased region" description="Polar residues" evidence="1">
    <location>
        <begin position="45"/>
        <end position="59"/>
    </location>
</feature>
<organism evidence="2 3">
    <name type="scientific">Solanum commersonii</name>
    <name type="common">Commerson's wild potato</name>
    <name type="synonym">Commerson's nightshade</name>
    <dbReference type="NCBI Taxonomy" id="4109"/>
    <lineage>
        <taxon>Eukaryota</taxon>
        <taxon>Viridiplantae</taxon>
        <taxon>Streptophyta</taxon>
        <taxon>Embryophyta</taxon>
        <taxon>Tracheophyta</taxon>
        <taxon>Spermatophyta</taxon>
        <taxon>Magnoliopsida</taxon>
        <taxon>eudicotyledons</taxon>
        <taxon>Gunneridae</taxon>
        <taxon>Pentapetalae</taxon>
        <taxon>asterids</taxon>
        <taxon>lamiids</taxon>
        <taxon>Solanales</taxon>
        <taxon>Solanaceae</taxon>
        <taxon>Solanoideae</taxon>
        <taxon>Solaneae</taxon>
        <taxon>Solanum</taxon>
    </lineage>
</organism>
<proteinExistence type="predicted"/>
<keyword evidence="3" id="KW-1185">Reference proteome</keyword>
<feature type="region of interest" description="Disordered" evidence="1">
    <location>
        <begin position="1"/>
        <end position="73"/>
    </location>
</feature>
<sequence>MDMANREIGMDPRESTSRSLVGQRDRFPLETPSESPVPLVPASPTPGNRTSSTYCSSTRDCGVGDEGGSSVAD</sequence>
<reference evidence="2 3" key="1">
    <citation type="submission" date="2020-09" db="EMBL/GenBank/DDBJ databases">
        <title>De no assembly of potato wild relative species, Solanum commersonii.</title>
        <authorList>
            <person name="Cho K."/>
        </authorList>
    </citation>
    <scope>NUCLEOTIDE SEQUENCE [LARGE SCALE GENOMIC DNA]</scope>
    <source>
        <strain evidence="2">LZ3.2</strain>
        <tissue evidence="2">Leaf</tissue>
    </source>
</reference>
<dbReference type="AlphaFoldDB" id="A0A9J5YJJ1"/>
<evidence type="ECO:0000256" key="1">
    <source>
        <dbReference type="SAM" id="MobiDB-lite"/>
    </source>
</evidence>
<dbReference type="EMBL" id="JACXVP010000006">
    <property type="protein sequence ID" value="KAG5599943.1"/>
    <property type="molecule type" value="Genomic_DNA"/>
</dbReference>
<comment type="caution">
    <text evidence="2">The sequence shown here is derived from an EMBL/GenBank/DDBJ whole genome shotgun (WGS) entry which is preliminary data.</text>
</comment>
<gene>
    <name evidence="2" type="ORF">H5410_031313</name>
</gene>
<feature type="compositionally biased region" description="Basic and acidic residues" evidence="1">
    <location>
        <begin position="1"/>
        <end position="16"/>
    </location>
</feature>
<accession>A0A9J5YJJ1</accession>